<dbReference type="Proteomes" id="UP001500748">
    <property type="component" value="Unassembled WGS sequence"/>
</dbReference>
<evidence type="ECO:0008006" key="3">
    <source>
        <dbReference type="Google" id="ProtNLM"/>
    </source>
</evidence>
<accession>A0ABP7H350</accession>
<evidence type="ECO:0000313" key="2">
    <source>
        <dbReference type="Proteomes" id="UP001500748"/>
    </source>
</evidence>
<protein>
    <recommendedName>
        <fullName evidence="3">Copper homeostasis protein (Lipoprotein)</fullName>
    </recommendedName>
</protein>
<gene>
    <name evidence="1" type="ORF">GCM10022423_45150</name>
</gene>
<name>A0ABP7H350_9FLAO</name>
<proteinExistence type="predicted"/>
<dbReference type="InterPro" id="IPR007298">
    <property type="entry name" value="Cu-R_lipoprotein_NlpE"/>
</dbReference>
<keyword evidence="2" id="KW-1185">Reference proteome</keyword>
<comment type="caution">
    <text evidence="1">The sequence shown here is derived from an EMBL/GenBank/DDBJ whole genome shotgun (WGS) entry which is preliminary data.</text>
</comment>
<organism evidence="1 2">
    <name type="scientific">Flavobacterium ginsengiterrae</name>
    <dbReference type="NCBI Taxonomy" id="871695"/>
    <lineage>
        <taxon>Bacteria</taxon>
        <taxon>Pseudomonadati</taxon>
        <taxon>Bacteroidota</taxon>
        <taxon>Flavobacteriia</taxon>
        <taxon>Flavobacteriales</taxon>
        <taxon>Flavobacteriaceae</taxon>
        <taxon>Flavobacterium</taxon>
    </lineage>
</organism>
<evidence type="ECO:0000313" key="1">
    <source>
        <dbReference type="EMBL" id="GAA3783314.1"/>
    </source>
</evidence>
<dbReference type="Pfam" id="PF04170">
    <property type="entry name" value="NlpE"/>
    <property type="match status" value="1"/>
</dbReference>
<dbReference type="RefSeq" id="WP_345147112.1">
    <property type="nucleotide sequence ID" value="NZ_BAABDU010000011.1"/>
</dbReference>
<dbReference type="EMBL" id="BAABDU010000011">
    <property type="protein sequence ID" value="GAA3783314.1"/>
    <property type="molecule type" value="Genomic_DNA"/>
</dbReference>
<sequence length="162" mass="18294">MKNALILFAFAIQLTACNSKAKEEIKTTADSTAINTETAPKNQIQNVLIYEGLLPCADCSGIQTVLKIDVGDGTMEDQKFELSSIYKGKSPEKEFVEKGNFNTERGLESDPNGTIFVLNWKKPVEQQIYYGYFSSDTNKIYMLDRDKKIIKSKLNYSLELKK</sequence>
<reference evidence="2" key="1">
    <citation type="journal article" date="2019" name="Int. J. Syst. Evol. Microbiol.">
        <title>The Global Catalogue of Microorganisms (GCM) 10K type strain sequencing project: providing services to taxonomists for standard genome sequencing and annotation.</title>
        <authorList>
            <consortium name="The Broad Institute Genomics Platform"/>
            <consortium name="The Broad Institute Genome Sequencing Center for Infectious Disease"/>
            <person name="Wu L."/>
            <person name="Ma J."/>
        </authorList>
    </citation>
    <scope>NUCLEOTIDE SEQUENCE [LARGE SCALE GENOMIC DNA]</scope>
    <source>
        <strain evidence="2">JCM 17337</strain>
    </source>
</reference>
<dbReference type="Gene3D" id="2.40.128.640">
    <property type="match status" value="1"/>
</dbReference>